<reference evidence="5 6" key="1">
    <citation type="journal article" date="2021" name="BMC Genomics">
        <title>Datura genome reveals duplications of psychoactive alkaloid biosynthetic genes and high mutation rate following tissue culture.</title>
        <authorList>
            <person name="Rajewski A."/>
            <person name="Carter-House D."/>
            <person name="Stajich J."/>
            <person name="Litt A."/>
        </authorList>
    </citation>
    <scope>NUCLEOTIDE SEQUENCE [LARGE SCALE GENOMIC DNA]</scope>
    <source>
        <strain evidence="5">AR-01</strain>
    </source>
</reference>
<comment type="caution">
    <text evidence="5">The sequence shown here is derived from an EMBL/GenBank/DDBJ whole genome shotgun (WGS) entry which is preliminary data.</text>
</comment>
<feature type="domain" description="BED-type" evidence="4">
    <location>
        <begin position="38"/>
        <end position="66"/>
    </location>
</feature>
<name>A0ABS8T909_DATST</name>
<protein>
    <recommendedName>
        <fullName evidence="4">BED-type domain-containing protein</fullName>
    </recommendedName>
</protein>
<dbReference type="Pfam" id="PF02892">
    <property type="entry name" value="zf-BED"/>
    <property type="match status" value="1"/>
</dbReference>
<evidence type="ECO:0000256" key="3">
    <source>
        <dbReference type="ARBA" id="ARBA00022833"/>
    </source>
</evidence>
<dbReference type="Proteomes" id="UP000823775">
    <property type="component" value="Unassembled WGS sequence"/>
</dbReference>
<accession>A0ABS8T909</accession>
<evidence type="ECO:0000256" key="1">
    <source>
        <dbReference type="ARBA" id="ARBA00022723"/>
    </source>
</evidence>
<evidence type="ECO:0000313" key="6">
    <source>
        <dbReference type="Proteomes" id="UP000823775"/>
    </source>
</evidence>
<feature type="non-terminal residue" evidence="5">
    <location>
        <position position="80"/>
    </location>
</feature>
<evidence type="ECO:0000313" key="5">
    <source>
        <dbReference type="EMBL" id="MCD7467892.1"/>
    </source>
</evidence>
<keyword evidence="2" id="KW-0863">Zinc-finger</keyword>
<keyword evidence="1" id="KW-0479">Metal-binding</keyword>
<evidence type="ECO:0000256" key="2">
    <source>
        <dbReference type="ARBA" id="ARBA00022771"/>
    </source>
</evidence>
<evidence type="ECO:0000259" key="4">
    <source>
        <dbReference type="Pfam" id="PF02892"/>
    </source>
</evidence>
<dbReference type="InterPro" id="IPR003656">
    <property type="entry name" value="Znf_BED"/>
</dbReference>
<organism evidence="5 6">
    <name type="scientific">Datura stramonium</name>
    <name type="common">Jimsonweed</name>
    <name type="synonym">Common thornapple</name>
    <dbReference type="NCBI Taxonomy" id="4076"/>
    <lineage>
        <taxon>Eukaryota</taxon>
        <taxon>Viridiplantae</taxon>
        <taxon>Streptophyta</taxon>
        <taxon>Embryophyta</taxon>
        <taxon>Tracheophyta</taxon>
        <taxon>Spermatophyta</taxon>
        <taxon>Magnoliopsida</taxon>
        <taxon>eudicotyledons</taxon>
        <taxon>Gunneridae</taxon>
        <taxon>Pentapetalae</taxon>
        <taxon>asterids</taxon>
        <taxon>lamiids</taxon>
        <taxon>Solanales</taxon>
        <taxon>Solanaceae</taxon>
        <taxon>Solanoideae</taxon>
        <taxon>Datureae</taxon>
        <taxon>Datura</taxon>
    </lineage>
</organism>
<keyword evidence="3" id="KW-0862">Zinc</keyword>
<proteinExistence type="predicted"/>
<gene>
    <name evidence="5" type="ORF">HAX54_005588</name>
</gene>
<dbReference type="EMBL" id="JACEIK010001281">
    <property type="protein sequence ID" value="MCD7467892.1"/>
    <property type="molecule type" value="Genomic_DNA"/>
</dbReference>
<dbReference type="PANTHER" id="PTHR34396">
    <property type="entry name" value="OS03G0264950 PROTEIN-RELATED"/>
    <property type="match status" value="1"/>
</dbReference>
<dbReference type="PANTHER" id="PTHR34396:SF25">
    <property type="entry name" value="BOUNDARY ELEMENT ASSOCIATED FACTOR"/>
    <property type="match status" value="1"/>
</dbReference>
<sequence>MADESKVCDVGSIDNSFDNSLDSKTQDTINKKEMQPRSKVWDHFDKVVENGIGKAKCRYCKKSYPGNLSKMEQQDKTFDK</sequence>
<dbReference type="InterPro" id="IPR053031">
    <property type="entry name" value="Cuticle_assoc_protein"/>
</dbReference>
<keyword evidence="6" id="KW-1185">Reference proteome</keyword>